<evidence type="ECO:0000256" key="3">
    <source>
        <dbReference type="ARBA" id="ARBA00023163"/>
    </source>
</evidence>
<dbReference type="Gene3D" id="1.10.10.60">
    <property type="entry name" value="Homeodomain-like"/>
    <property type="match status" value="1"/>
</dbReference>
<dbReference type="Pfam" id="PF20240">
    <property type="entry name" value="DUF6597"/>
    <property type="match status" value="1"/>
</dbReference>
<dbReference type="PROSITE" id="PS01124">
    <property type="entry name" value="HTH_ARAC_FAMILY_2"/>
    <property type="match status" value="1"/>
</dbReference>
<dbReference type="SUPFAM" id="SSF46689">
    <property type="entry name" value="Homeodomain-like"/>
    <property type="match status" value="1"/>
</dbReference>
<comment type="caution">
    <text evidence="5">The sequence shown here is derived from an EMBL/GenBank/DDBJ whole genome shotgun (WGS) entry which is preliminary data.</text>
</comment>
<keyword evidence="6" id="KW-1185">Reference proteome</keyword>
<dbReference type="Pfam" id="PF12833">
    <property type="entry name" value="HTH_18"/>
    <property type="match status" value="1"/>
</dbReference>
<protein>
    <submittedName>
        <fullName evidence="5">AraC family transcriptional regulator</fullName>
    </submittedName>
</protein>
<dbReference type="PANTHER" id="PTHR46796">
    <property type="entry name" value="HTH-TYPE TRANSCRIPTIONAL ACTIVATOR RHAS-RELATED"/>
    <property type="match status" value="1"/>
</dbReference>
<proteinExistence type="predicted"/>
<dbReference type="InterPro" id="IPR046532">
    <property type="entry name" value="DUF6597"/>
</dbReference>
<organism evidence="5 6">
    <name type="scientific">Clostridium aciditolerans</name>
    <dbReference type="NCBI Taxonomy" id="339861"/>
    <lineage>
        <taxon>Bacteria</taxon>
        <taxon>Bacillati</taxon>
        <taxon>Bacillota</taxon>
        <taxon>Clostridia</taxon>
        <taxon>Eubacteriales</taxon>
        <taxon>Clostridiaceae</taxon>
        <taxon>Clostridium</taxon>
    </lineage>
</organism>
<keyword evidence="1" id="KW-0805">Transcription regulation</keyword>
<accession>A0A934M580</accession>
<evidence type="ECO:0000259" key="4">
    <source>
        <dbReference type="PROSITE" id="PS01124"/>
    </source>
</evidence>
<dbReference type="SMART" id="SM00342">
    <property type="entry name" value="HTH_ARAC"/>
    <property type="match status" value="1"/>
</dbReference>
<dbReference type="EMBL" id="JAEEGB010000035">
    <property type="protein sequence ID" value="MBI6874815.1"/>
    <property type="molecule type" value="Genomic_DNA"/>
</dbReference>
<sequence length="291" mass="34020">MQELSNLFKPITVNILNKSDNYMEIVPCNDLNPYIRCFWGSPAPYRNKESTVSNLSRNLVIPDCCMDIIFDIDYCSNKLDNLFCSINDSPFYTAEVKKSSIVSTFGIRFNFWAVHLFSDKDLPKACNEFSEVDNYFKNLKKDIENIVIKYHSIKERVYHVEKLLLRKLYNKPFSNSNLLNGVYHILQAKGATTISNISQYTCVSSRQLERIFREYIGITPKKCCSLVRYQNIWKDLVYKRNLSFSDITYNYGYSDQAHMINDFKKYHGSTPSKSIEELNKGMSHFYNTKID</sequence>
<dbReference type="GO" id="GO:0003700">
    <property type="term" value="F:DNA-binding transcription factor activity"/>
    <property type="evidence" value="ECO:0007669"/>
    <property type="project" value="InterPro"/>
</dbReference>
<gene>
    <name evidence="5" type="ORF">I6U51_19270</name>
</gene>
<dbReference type="RefSeq" id="WP_211144192.1">
    <property type="nucleotide sequence ID" value="NZ_JAEEGB010000035.1"/>
</dbReference>
<reference evidence="5" key="1">
    <citation type="submission" date="2020-12" db="EMBL/GenBank/DDBJ databases">
        <title>Clostridium thailandense sp. nov., a novel acetogenic bacterium isolated from peat land soil in Thailand.</title>
        <authorList>
            <person name="Chaikitkaew S."/>
            <person name="Birkeland N.K."/>
        </authorList>
    </citation>
    <scope>NUCLEOTIDE SEQUENCE</scope>
    <source>
        <strain evidence="5">DSM 17425</strain>
    </source>
</reference>
<name>A0A934M580_9CLOT</name>
<dbReference type="InterPro" id="IPR009057">
    <property type="entry name" value="Homeodomain-like_sf"/>
</dbReference>
<evidence type="ECO:0000313" key="5">
    <source>
        <dbReference type="EMBL" id="MBI6874815.1"/>
    </source>
</evidence>
<evidence type="ECO:0000256" key="1">
    <source>
        <dbReference type="ARBA" id="ARBA00023015"/>
    </source>
</evidence>
<dbReference type="GO" id="GO:0043565">
    <property type="term" value="F:sequence-specific DNA binding"/>
    <property type="evidence" value="ECO:0007669"/>
    <property type="project" value="InterPro"/>
</dbReference>
<keyword evidence="2" id="KW-0238">DNA-binding</keyword>
<evidence type="ECO:0000256" key="2">
    <source>
        <dbReference type="ARBA" id="ARBA00023125"/>
    </source>
</evidence>
<feature type="domain" description="HTH araC/xylS-type" evidence="4">
    <location>
        <begin position="176"/>
        <end position="277"/>
    </location>
</feature>
<evidence type="ECO:0000313" key="6">
    <source>
        <dbReference type="Proteomes" id="UP000622687"/>
    </source>
</evidence>
<keyword evidence="3" id="KW-0804">Transcription</keyword>
<dbReference type="InterPro" id="IPR018060">
    <property type="entry name" value="HTH_AraC"/>
</dbReference>
<dbReference type="PANTHER" id="PTHR46796:SF13">
    <property type="entry name" value="HTH-TYPE TRANSCRIPTIONAL ACTIVATOR RHAS"/>
    <property type="match status" value="1"/>
</dbReference>
<dbReference type="Proteomes" id="UP000622687">
    <property type="component" value="Unassembled WGS sequence"/>
</dbReference>
<dbReference type="AlphaFoldDB" id="A0A934M580"/>
<dbReference type="InterPro" id="IPR050204">
    <property type="entry name" value="AraC_XylS_family_regulators"/>
</dbReference>